<accession>U4UPJ1</accession>
<proteinExistence type="predicted"/>
<feature type="repeat" description="TPR" evidence="6">
    <location>
        <begin position="60"/>
        <end position="93"/>
    </location>
</feature>
<dbReference type="Proteomes" id="UP000030742">
    <property type="component" value="Unassembled WGS sequence"/>
</dbReference>
<evidence type="ECO:0000256" key="3">
    <source>
        <dbReference type="ARBA" id="ARBA00022771"/>
    </source>
</evidence>
<dbReference type="SMART" id="SM00547">
    <property type="entry name" value="ZnF_RBZ"/>
    <property type="match status" value="2"/>
</dbReference>
<dbReference type="Gene3D" id="4.10.1060.10">
    <property type="entry name" value="Zinc finger, RanBP2-type"/>
    <property type="match status" value="2"/>
</dbReference>
<reference evidence="10 11" key="1">
    <citation type="journal article" date="2013" name="Genome Biol.">
        <title>Draft genome of the mountain pine beetle, Dendroctonus ponderosae Hopkins, a major forest pest.</title>
        <authorList>
            <person name="Keeling C.I."/>
            <person name="Yuen M.M."/>
            <person name="Liao N.Y."/>
            <person name="Docking T.R."/>
            <person name="Chan S.K."/>
            <person name="Taylor G.A."/>
            <person name="Palmquist D.L."/>
            <person name="Jackman S.D."/>
            <person name="Nguyen A."/>
            <person name="Li M."/>
            <person name="Henderson H."/>
            <person name="Janes J.K."/>
            <person name="Zhao Y."/>
            <person name="Pandoh P."/>
            <person name="Moore R."/>
            <person name="Sperling F.A."/>
            <person name="Huber D.P."/>
            <person name="Birol I."/>
            <person name="Jones S.J."/>
            <person name="Bohlmann J."/>
        </authorList>
    </citation>
    <scope>NUCLEOTIDE SEQUENCE</scope>
</reference>
<feature type="region of interest" description="Disordered" evidence="7">
    <location>
        <begin position="1426"/>
        <end position="1451"/>
    </location>
</feature>
<keyword evidence="4" id="KW-0862">Zinc</keyword>
<dbReference type="GO" id="GO:0008270">
    <property type="term" value="F:zinc ion binding"/>
    <property type="evidence" value="ECO:0007669"/>
    <property type="project" value="UniProtKB-KW"/>
</dbReference>
<dbReference type="FunFam" id="4.10.1060.10:FF:000003">
    <property type="entry name" value="E3 SUMO-protein ligase RanBP2"/>
    <property type="match status" value="1"/>
</dbReference>
<dbReference type="GO" id="GO:0005737">
    <property type="term" value="C:cytoplasm"/>
    <property type="evidence" value="ECO:0007669"/>
    <property type="project" value="TreeGrafter"/>
</dbReference>
<dbReference type="PROSITE" id="PS01358">
    <property type="entry name" value="ZF_RANBP2_1"/>
    <property type="match status" value="1"/>
</dbReference>
<feature type="domain" description="RanBD1" evidence="8">
    <location>
        <begin position="1286"/>
        <end position="1424"/>
    </location>
</feature>
<dbReference type="PANTHER" id="PTHR23138">
    <property type="entry name" value="RAN BINDING PROTEIN"/>
    <property type="match status" value="1"/>
</dbReference>
<gene>
    <name evidence="10" type="ORF">D910_09398</name>
</gene>
<dbReference type="SMART" id="SM00160">
    <property type="entry name" value="RanBD"/>
    <property type="match status" value="3"/>
</dbReference>
<dbReference type="SUPFAM" id="SSF48452">
    <property type="entry name" value="TPR-like"/>
    <property type="match status" value="1"/>
</dbReference>
<evidence type="ECO:0000256" key="6">
    <source>
        <dbReference type="PROSITE-ProRule" id="PRU00339"/>
    </source>
</evidence>
<dbReference type="InterPro" id="IPR045255">
    <property type="entry name" value="RanBP1-like"/>
</dbReference>
<dbReference type="PROSITE" id="PS50005">
    <property type="entry name" value="TPR"/>
    <property type="match status" value="1"/>
</dbReference>
<feature type="domain" description="RanBD1" evidence="8">
    <location>
        <begin position="1543"/>
        <end position="1679"/>
    </location>
</feature>
<feature type="compositionally biased region" description="Low complexity" evidence="7">
    <location>
        <begin position="1435"/>
        <end position="1449"/>
    </location>
</feature>
<evidence type="ECO:0000256" key="1">
    <source>
        <dbReference type="ARBA" id="ARBA00022553"/>
    </source>
</evidence>
<dbReference type="InterPro" id="IPR001876">
    <property type="entry name" value="Znf_RanBP2"/>
</dbReference>
<feature type="compositionally biased region" description="Polar residues" evidence="7">
    <location>
        <begin position="1241"/>
        <end position="1261"/>
    </location>
</feature>
<dbReference type="STRING" id="77166.U4UPJ1"/>
<keyword evidence="6" id="KW-0802">TPR repeat</keyword>
<dbReference type="InterPro" id="IPR019734">
    <property type="entry name" value="TPR_rpt"/>
</dbReference>
<feature type="region of interest" description="Disordered" evidence="7">
    <location>
        <begin position="1896"/>
        <end position="1916"/>
    </location>
</feature>
<feature type="region of interest" description="Disordered" evidence="7">
    <location>
        <begin position="1241"/>
        <end position="1277"/>
    </location>
</feature>
<feature type="region of interest" description="Disordered" evidence="7">
    <location>
        <begin position="812"/>
        <end position="835"/>
    </location>
</feature>
<evidence type="ECO:0000259" key="8">
    <source>
        <dbReference type="PROSITE" id="PS50196"/>
    </source>
</evidence>
<sequence>MFRTKQEVDKHVTNSLKRVSNDTERNLRCFSFAKLYFNVGDYEHTVRYVTSYLSVKPKSSEGHALLGKALEKLGKSQGALEAYQTSLLLNPKQDNLVIKVCELLVQDDASLNSASAKHFCQLAQCRDLHNPVVSSLQEKLLSLENKYSNVVTTFLLKELEDRPTDITRRVKLLKHYLGNNNVKEAYKHATDAEERKLGIFENSISWYETFAEVMVKYQQEVRDSEQLTWEFWFIHASVLEKLAGLSLSDLTENVKTTADYVTAVFNFDQSLLKASQNIDLCPDQSLKREFLNHHEAQLNLHLSVLALKQAKQDLLVHKEIQDVILPLLFTAYNTPVPDTQGVWFNNLQEKRRLMVAGWHKEASFRCSQAGNILVGLAKDRRNILIERAKQYSTGLWRTQFFKRMFVKREHLLKLETSFFVSSTVEPVIRLPDYQDLVSYNEVAQLMNPSSLHHHIWLALNYKSLSDFSLKSFDRLQYTVKNLNNCAAETLNVLDIQSFIYCAALCVQSKLKNADSSLTYHHRDRPAVLPVAITGHLGSLRQSKFILAAYKVYKQEYSSDMGDIRLTLVKGIEVIRCVGSHGLDVKLLIDLASIFAERLSSLTKQSEIDANATRQVGVQSVSLKNEYCVVYPKDRLFELKSNKDLTQDEIAAYIEKAKLFIGLQHMKKKEYEEALHVFDGLKDPYASFYQAQVYKHMADSKTNHSKENVTSEMRSQNIIFLSKARDSLYLTLDRLRDPSQDRNHPLNIELNTELEKIDTLLSRIDPDCANRNECDGMSEENVSDDSVYEQYVSTYTHHQSSFRNIRDVTSKNDTTQMHSTPLKLSIPRQEARPSPERLDAQIRQLIASKDISMNAIIEQNRNMTELQKTLTNEIRGFKEAVNRLAATTSDKVTYDSSIREVKKLVDDLTHSVDDRLQNLTDMVQEMKREFRDMKKDENKLDVDDLCYLDFDDGSAQANINPAVNNWYPKQPQAAAPNLPPYGNPAFYPGVYPLMPYSFGALGLGQPGGLPFMPPPHADPQQLTPVMPGFPGAAYPNLMPQTQPLISSMRAGQAGLNSIPPPQAVQHAEDVPKLSIFGGPPKDLPTPFSASSQVLPAFGASMGASASQANKPGGFGQSGFLGQSLNIFGSAAGAAGAAVSSSSGVSSRAPPVNVVITSSDPLPTYTSVSQPVLSVTIPAQHIKSPSQKPAIRFPITTSAPHNFQILQTMSNTVTAAPSILNVPSFGASNTLLTIASPLAKAQTGSPKVSLQTEADKSNCTPDTSNANLNSSELSNVSSPSVEYDPLPNFQPIVPLPDKVAIITGEETETELFSSRAKLYRFVTENNSNEWKERGIGDLKILFDPKLQTVRILMRRDQVHKVCANHHLSADMELKPFPSSDRAFIWSANDYANEELVVETLAARFKTAQDAKDFADAFSLAKSKLSAKGASDEAQKKPSTVADAPAVTTTPSQPQQANFGGFKFISPPVFKPTDAEVKAAPKVEEVAKEPNQPSPFAGFKFGTLTATKGLFENAPSPVKFAAAVQSPQAAAQKEDDEVEEFVPTAEFKPVIETLPDLVEVKTGEEDAEVLLEQRCKLFRMDTSGEAKEWKERGLGNIRILKEATVRLVMRRDQVHKVCLNHQVLKNMSFKQNAANPKAVLWSAQDFSEGVLTPEVFTARFKTAEMATLFLNTVEQAQQTLDENNQVVGQQSEPATVATVGFGDKFKPAKGSWECKNCYVVNEDESKAKCVACETPKLGQKGDAAVQVQKQEPIQKFSFSVPNTEAKSDSVLSGFGDSFKPKVGSWECKECYVRNEPNSLYCLSCDAPKDDSVPKKEAAAPKGINLDTPGFKFTFGMPAATTTASAPNAPTTTTAFGFGDASSTKTTFSWKLPEASATEATPKLEKFTFGSPQKHDFEFKARSPRRISTGPGDDSDASYAEEEEANVNFKPVIPLPDIVEVKTGEENEEVLYTQRAKLYRFTEGEWKERGLGDVKLLKCLSTGKLRVLMRREKVLKICLNHAVPKDMEYMPKDDDRTWQFHAADFSEGEISHDQFCLRFKNAEVAQEFKKAINDALESLNSSQSITESTLVDKKADQVKETECEVEFVSETQVTAEEIQEAARLGLPPKFMAYRQRADCTCEQCKKDDEYLKVLFVDKPSPKSVGSVFTSANTSLFSTPLGNMGTPSSAGSVFASPSSTSFTFGTPTGNTPLSSKSESIRDLLQKPSIFSSPSLGAVTSDAKITSPALVMAANTASSGNKLPETPAIAPFSVQSSIIKTPSFTFDSLKPQATTGGGFPIQKAPSIFGGSGLTGFGGSPTAAITANIFAPTTKATPSAIDSNAQAPLANSTNLFPTKPTSTFSSTLFQNSSPNIFANPIGKSSNTNIFASPTAPAATTNNIFGNVAASQVSSATSLFGSPAQGNIFSRPPSSGNIFGQTIFGNKTEPKVTEANMSFGLTSTTHFKETDEPVLKCDGNLSFATLADKVAGPETEVSFGGSKKDDAISPFAFLGAGAPVFSSSIPKVALLLL</sequence>
<dbReference type="GO" id="GO:0005643">
    <property type="term" value="C:nuclear pore"/>
    <property type="evidence" value="ECO:0007669"/>
    <property type="project" value="TreeGrafter"/>
</dbReference>
<evidence type="ECO:0000313" key="10">
    <source>
        <dbReference type="EMBL" id="ERL92076.1"/>
    </source>
</evidence>
<dbReference type="PANTHER" id="PTHR23138:SF87">
    <property type="entry name" value="E3 SUMO-PROTEIN LIGASE RANBP2"/>
    <property type="match status" value="1"/>
</dbReference>
<dbReference type="InterPro" id="IPR045256">
    <property type="entry name" value="RanBP1_RanBD"/>
</dbReference>
<dbReference type="InterPro" id="IPR011993">
    <property type="entry name" value="PH-like_dom_sf"/>
</dbReference>
<dbReference type="OrthoDB" id="2357150at2759"/>
<dbReference type="Pfam" id="PF00638">
    <property type="entry name" value="Ran_BP1"/>
    <property type="match status" value="3"/>
</dbReference>
<dbReference type="EMBL" id="KB632309">
    <property type="protein sequence ID" value="ERL92076.1"/>
    <property type="molecule type" value="Genomic_DNA"/>
</dbReference>
<dbReference type="InterPro" id="IPR000156">
    <property type="entry name" value="Ran_bind_dom"/>
</dbReference>
<feature type="domain" description="RanBD1" evidence="8">
    <location>
        <begin position="1924"/>
        <end position="2057"/>
    </location>
</feature>
<name>U4UPJ1_DENPD</name>
<evidence type="ECO:0008006" key="12">
    <source>
        <dbReference type="Google" id="ProtNLM"/>
    </source>
</evidence>
<dbReference type="InterPro" id="IPR011990">
    <property type="entry name" value="TPR-like_helical_dom_sf"/>
</dbReference>
<dbReference type="GO" id="GO:0006913">
    <property type="term" value="P:nucleocytoplasmic transport"/>
    <property type="evidence" value="ECO:0007669"/>
    <property type="project" value="InterPro"/>
</dbReference>
<evidence type="ECO:0000256" key="2">
    <source>
        <dbReference type="ARBA" id="ARBA00022723"/>
    </source>
</evidence>
<evidence type="ECO:0000313" key="11">
    <source>
        <dbReference type="Proteomes" id="UP000030742"/>
    </source>
</evidence>
<dbReference type="CDD" id="cd13179">
    <property type="entry name" value="RanBD_RanBP1"/>
    <property type="match status" value="1"/>
</dbReference>
<dbReference type="PROSITE" id="PS50196">
    <property type="entry name" value="RANBD1"/>
    <property type="match status" value="3"/>
</dbReference>
<evidence type="ECO:0000256" key="7">
    <source>
        <dbReference type="SAM" id="MobiDB-lite"/>
    </source>
</evidence>
<evidence type="ECO:0000256" key="4">
    <source>
        <dbReference type="ARBA" id="ARBA00022833"/>
    </source>
</evidence>
<dbReference type="SUPFAM" id="SSF90209">
    <property type="entry name" value="Ran binding protein zinc finger-like"/>
    <property type="match status" value="1"/>
</dbReference>
<organism evidence="10 11">
    <name type="scientific">Dendroctonus ponderosae</name>
    <name type="common">Mountain pine beetle</name>
    <dbReference type="NCBI Taxonomy" id="77166"/>
    <lineage>
        <taxon>Eukaryota</taxon>
        <taxon>Metazoa</taxon>
        <taxon>Ecdysozoa</taxon>
        <taxon>Arthropoda</taxon>
        <taxon>Hexapoda</taxon>
        <taxon>Insecta</taxon>
        <taxon>Pterygota</taxon>
        <taxon>Neoptera</taxon>
        <taxon>Endopterygota</taxon>
        <taxon>Coleoptera</taxon>
        <taxon>Polyphaga</taxon>
        <taxon>Cucujiformia</taxon>
        <taxon>Curculionidae</taxon>
        <taxon>Scolytinae</taxon>
        <taxon>Dendroctonus</taxon>
    </lineage>
</organism>
<dbReference type="PROSITE" id="PS50199">
    <property type="entry name" value="ZF_RANBP2_2"/>
    <property type="match status" value="1"/>
</dbReference>
<dbReference type="SMART" id="SM00028">
    <property type="entry name" value="TPR"/>
    <property type="match status" value="1"/>
</dbReference>
<feature type="compositionally biased region" description="Low complexity" evidence="7">
    <location>
        <begin position="1262"/>
        <end position="1277"/>
    </location>
</feature>
<protein>
    <recommendedName>
        <fullName evidence="12">E3 SUMO-protein ligase RanBP2</fullName>
    </recommendedName>
</protein>
<dbReference type="Pfam" id="PF00641">
    <property type="entry name" value="Zn_ribbon_RanBP"/>
    <property type="match status" value="2"/>
</dbReference>
<evidence type="ECO:0000259" key="9">
    <source>
        <dbReference type="PROSITE" id="PS50199"/>
    </source>
</evidence>
<keyword evidence="1" id="KW-0597">Phosphoprotein</keyword>
<dbReference type="InterPro" id="IPR036443">
    <property type="entry name" value="Znf_RanBP2_sf"/>
</dbReference>
<dbReference type="GO" id="GO:0005096">
    <property type="term" value="F:GTPase activator activity"/>
    <property type="evidence" value="ECO:0007669"/>
    <property type="project" value="TreeGrafter"/>
</dbReference>
<dbReference type="FunFam" id="2.30.29.30:FF:000018">
    <property type="entry name" value="E3 SUMO-protein ligase RanBP2"/>
    <property type="match status" value="2"/>
</dbReference>
<keyword evidence="2" id="KW-0479">Metal-binding</keyword>
<dbReference type="Gene3D" id="1.25.40.10">
    <property type="entry name" value="Tetratricopeptide repeat domain"/>
    <property type="match status" value="1"/>
</dbReference>
<feature type="domain" description="RanBP2-type" evidence="9">
    <location>
        <begin position="1778"/>
        <end position="1807"/>
    </location>
</feature>
<keyword evidence="3 5" id="KW-0863">Zinc-finger</keyword>
<dbReference type="SUPFAM" id="SSF50729">
    <property type="entry name" value="PH domain-like"/>
    <property type="match status" value="3"/>
</dbReference>
<dbReference type="Gene3D" id="2.30.29.30">
    <property type="entry name" value="Pleckstrin-homology domain (PH domain)/Phosphotyrosine-binding domain (PTB)"/>
    <property type="match status" value="3"/>
</dbReference>
<evidence type="ECO:0000256" key="5">
    <source>
        <dbReference type="PROSITE-ProRule" id="PRU00322"/>
    </source>
</evidence>